<dbReference type="AlphaFoldDB" id="A0A380DLW1"/>
<accession>A0A380DLW1</accession>
<dbReference type="EC" id="1.7.1.7" evidence="1"/>
<evidence type="ECO:0000256" key="7">
    <source>
        <dbReference type="ARBA" id="ARBA00048616"/>
    </source>
</evidence>
<evidence type="ECO:0000256" key="1">
    <source>
        <dbReference type="ARBA" id="ARBA00012678"/>
    </source>
</evidence>
<dbReference type="InterPro" id="IPR013785">
    <property type="entry name" value="Aldolase_TIM"/>
</dbReference>
<dbReference type="PROSITE" id="PS00487">
    <property type="entry name" value="IMP_DH_GMP_RED"/>
    <property type="match status" value="1"/>
</dbReference>
<keyword evidence="3" id="KW-0521">NADP</keyword>
<dbReference type="GO" id="GO:0003920">
    <property type="term" value="F:GMP reductase activity"/>
    <property type="evidence" value="ECO:0007669"/>
    <property type="project" value="UniProtKB-EC"/>
</dbReference>
<keyword evidence="4 9" id="KW-0560">Oxidoreductase</keyword>
<dbReference type="PANTHER" id="PTHR43170:SF5">
    <property type="entry name" value="GMP REDUCTASE"/>
    <property type="match status" value="1"/>
</dbReference>
<gene>
    <name evidence="9" type="primary">guaB_2</name>
    <name evidence="9" type="ORF">NCTC5664_00307</name>
</gene>
<comment type="function">
    <text evidence="6">Catalyzes the irreversible NADPH-dependent deamination of GMP to IMP. It functions in the conversion of nucleobase, nucleoside and nucleotide derivatives of G to A nucleotides, and in maintaining the intracellular balance of A and G nucleotides.</text>
</comment>
<dbReference type="SMART" id="SM01240">
    <property type="entry name" value="IMPDH"/>
    <property type="match status" value="1"/>
</dbReference>
<dbReference type="GO" id="GO:0005829">
    <property type="term" value="C:cytosol"/>
    <property type="evidence" value="ECO:0007669"/>
    <property type="project" value="TreeGrafter"/>
</dbReference>
<evidence type="ECO:0000259" key="8">
    <source>
        <dbReference type="Pfam" id="PF00478"/>
    </source>
</evidence>
<name>A0A380DLW1_STAAU</name>
<protein>
    <recommendedName>
        <fullName evidence="2">GMP reductase</fullName>
        <ecNumber evidence="1">1.7.1.7</ecNumber>
    </recommendedName>
    <alternativeName>
        <fullName evidence="5">Guanosine 5'-monophosphate oxidoreductase</fullName>
    </alternativeName>
</protein>
<evidence type="ECO:0000313" key="10">
    <source>
        <dbReference type="Proteomes" id="UP000254502"/>
    </source>
</evidence>
<evidence type="ECO:0000256" key="3">
    <source>
        <dbReference type="ARBA" id="ARBA00022857"/>
    </source>
</evidence>
<dbReference type="Pfam" id="PF00478">
    <property type="entry name" value="IMPDH"/>
    <property type="match status" value="1"/>
</dbReference>
<dbReference type="Gene3D" id="3.20.20.70">
    <property type="entry name" value="Aldolase class I"/>
    <property type="match status" value="1"/>
</dbReference>
<dbReference type="SUPFAM" id="SSF51412">
    <property type="entry name" value="Inosine monophosphate dehydrogenase (IMPDH)"/>
    <property type="match status" value="1"/>
</dbReference>
<evidence type="ECO:0000256" key="2">
    <source>
        <dbReference type="ARBA" id="ARBA00015800"/>
    </source>
</evidence>
<evidence type="ECO:0000256" key="6">
    <source>
        <dbReference type="ARBA" id="ARBA00037691"/>
    </source>
</evidence>
<feature type="domain" description="IMP dehydrogenase/GMP reductase" evidence="8">
    <location>
        <begin position="1"/>
        <end position="83"/>
    </location>
</feature>
<evidence type="ECO:0000256" key="5">
    <source>
        <dbReference type="ARBA" id="ARBA00030699"/>
    </source>
</evidence>
<dbReference type="InterPro" id="IPR050139">
    <property type="entry name" value="GMP_reductase"/>
</dbReference>
<dbReference type="InterPro" id="IPR001093">
    <property type="entry name" value="IMP_DH_GMPRt"/>
</dbReference>
<organism evidence="9 10">
    <name type="scientific">Staphylococcus aureus</name>
    <dbReference type="NCBI Taxonomy" id="1280"/>
    <lineage>
        <taxon>Bacteria</taxon>
        <taxon>Bacillati</taxon>
        <taxon>Bacillota</taxon>
        <taxon>Bacilli</taxon>
        <taxon>Bacillales</taxon>
        <taxon>Staphylococcaceae</taxon>
        <taxon>Staphylococcus</taxon>
    </lineage>
</organism>
<dbReference type="PANTHER" id="PTHR43170">
    <property type="entry name" value="GMP REDUCTASE"/>
    <property type="match status" value="1"/>
</dbReference>
<dbReference type="EMBL" id="UHAQ01000002">
    <property type="protein sequence ID" value="SUK31931.1"/>
    <property type="molecule type" value="Genomic_DNA"/>
</dbReference>
<reference evidence="9 10" key="1">
    <citation type="submission" date="2018-06" db="EMBL/GenBank/DDBJ databases">
        <authorList>
            <consortium name="Pathogen Informatics"/>
            <person name="Doyle S."/>
        </authorList>
    </citation>
    <scope>NUCLEOTIDE SEQUENCE [LARGE SCALE GENOMIC DNA]</scope>
    <source>
        <strain evidence="9 10">NCTC5664</strain>
    </source>
</reference>
<sequence length="109" mass="11598">MDVLVIDTAHGHSKGVIDQVKHIKKTYPEITLVAGNVATAEATKDLFEAGADIVKVGIGPGSICTTRVVAGVGVPKLQQFMIVQLKHANMVKLSLLMAVLNSQEISLKH</sequence>
<dbReference type="InterPro" id="IPR015875">
    <property type="entry name" value="IMP_DH/GMP_Rdtase_CS"/>
</dbReference>
<evidence type="ECO:0000313" key="9">
    <source>
        <dbReference type="EMBL" id="SUK31931.1"/>
    </source>
</evidence>
<evidence type="ECO:0000256" key="4">
    <source>
        <dbReference type="ARBA" id="ARBA00023002"/>
    </source>
</evidence>
<dbReference type="Proteomes" id="UP000254502">
    <property type="component" value="Unassembled WGS sequence"/>
</dbReference>
<comment type="catalytic activity">
    <reaction evidence="7">
        <text>IMP + NH4(+) + NADP(+) = GMP + NADPH + 2 H(+)</text>
        <dbReference type="Rhea" id="RHEA:17185"/>
        <dbReference type="ChEBI" id="CHEBI:15378"/>
        <dbReference type="ChEBI" id="CHEBI:28938"/>
        <dbReference type="ChEBI" id="CHEBI:57783"/>
        <dbReference type="ChEBI" id="CHEBI:58053"/>
        <dbReference type="ChEBI" id="CHEBI:58115"/>
        <dbReference type="ChEBI" id="CHEBI:58349"/>
        <dbReference type="EC" id="1.7.1.7"/>
    </reaction>
</comment>
<proteinExistence type="predicted"/>